<keyword evidence="7" id="KW-1185">Reference proteome</keyword>
<dbReference type="Pfam" id="PF05938">
    <property type="entry name" value="Self-incomp_S1"/>
    <property type="match status" value="1"/>
</dbReference>
<dbReference type="EMBL" id="JBDFQZ010000004">
    <property type="protein sequence ID" value="KAK9733807.1"/>
    <property type="molecule type" value="Genomic_DNA"/>
</dbReference>
<dbReference type="InterPro" id="IPR010264">
    <property type="entry name" value="Self-incomp_S1"/>
</dbReference>
<sequence>MGWSLFPARYWVMVENGLSEDTVIIQCEGTKIKMPAVAIPVKNSYNFSIYTYMLTHHSMECTVTRPNVKGETVTFLAFDDSIHFIDHRCGARHCHWKAADDGIYLFNYRKNRYNFVTGWLDTSNV</sequence>
<dbReference type="GO" id="GO:0005576">
    <property type="term" value="C:extracellular region"/>
    <property type="evidence" value="ECO:0007669"/>
    <property type="project" value="UniProtKB-SubCell"/>
</dbReference>
<evidence type="ECO:0000313" key="6">
    <source>
        <dbReference type="EMBL" id="KAK9733807.1"/>
    </source>
</evidence>
<dbReference type="GO" id="GO:0060320">
    <property type="term" value="P:rejection of self pollen"/>
    <property type="evidence" value="ECO:0007669"/>
    <property type="project" value="UniProtKB-KW"/>
</dbReference>
<gene>
    <name evidence="6" type="ORF">RND81_04G093600</name>
</gene>
<proteinExistence type="inferred from homology"/>
<comment type="subcellular location">
    <subcellularLocation>
        <location evidence="1">Secreted</location>
    </subcellularLocation>
</comment>
<dbReference type="Proteomes" id="UP001443914">
    <property type="component" value="Unassembled WGS sequence"/>
</dbReference>
<evidence type="ECO:0000256" key="2">
    <source>
        <dbReference type="ARBA" id="ARBA00005581"/>
    </source>
</evidence>
<accession>A0AAW1LJD0</accession>
<evidence type="ECO:0000256" key="3">
    <source>
        <dbReference type="ARBA" id="ARBA00022471"/>
    </source>
</evidence>
<evidence type="ECO:0000313" key="7">
    <source>
        <dbReference type="Proteomes" id="UP001443914"/>
    </source>
</evidence>
<comment type="caution">
    <text evidence="6">The sequence shown here is derived from an EMBL/GenBank/DDBJ whole genome shotgun (WGS) entry which is preliminary data.</text>
</comment>
<dbReference type="AlphaFoldDB" id="A0AAW1LJD0"/>
<keyword evidence="4" id="KW-0964">Secreted</keyword>
<comment type="similarity">
    <text evidence="2">Belongs to the plant self-incompatibility (S1) protein family.</text>
</comment>
<keyword evidence="5" id="KW-0732">Signal</keyword>
<evidence type="ECO:0000256" key="5">
    <source>
        <dbReference type="ARBA" id="ARBA00022729"/>
    </source>
</evidence>
<evidence type="ECO:0000256" key="1">
    <source>
        <dbReference type="ARBA" id="ARBA00004613"/>
    </source>
</evidence>
<organism evidence="6 7">
    <name type="scientific">Saponaria officinalis</name>
    <name type="common">Common soapwort</name>
    <name type="synonym">Lychnis saponaria</name>
    <dbReference type="NCBI Taxonomy" id="3572"/>
    <lineage>
        <taxon>Eukaryota</taxon>
        <taxon>Viridiplantae</taxon>
        <taxon>Streptophyta</taxon>
        <taxon>Embryophyta</taxon>
        <taxon>Tracheophyta</taxon>
        <taxon>Spermatophyta</taxon>
        <taxon>Magnoliopsida</taxon>
        <taxon>eudicotyledons</taxon>
        <taxon>Gunneridae</taxon>
        <taxon>Pentapetalae</taxon>
        <taxon>Caryophyllales</taxon>
        <taxon>Caryophyllaceae</taxon>
        <taxon>Caryophylleae</taxon>
        <taxon>Saponaria</taxon>
    </lineage>
</organism>
<protein>
    <recommendedName>
        <fullName evidence="8">S-protein homolog</fullName>
    </recommendedName>
</protein>
<evidence type="ECO:0008006" key="8">
    <source>
        <dbReference type="Google" id="ProtNLM"/>
    </source>
</evidence>
<evidence type="ECO:0000256" key="4">
    <source>
        <dbReference type="ARBA" id="ARBA00022525"/>
    </source>
</evidence>
<reference evidence="6" key="1">
    <citation type="submission" date="2024-03" db="EMBL/GenBank/DDBJ databases">
        <title>WGS assembly of Saponaria officinalis var. Norfolk2.</title>
        <authorList>
            <person name="Jenkins J."/>
            <person name="Shu S."/>
            <person name="Grimwood J."/>
            <person name="Barry K."/>
            <person name="Goodstein D."/>
            <person name="Schmutz J."/>
            <person name="Leebens-Mack J."/>
            <person name="Osbourn A."/>
        </authorList>
    </citation>
    <scope>NUCLEOTIDE SEQUENCE [LARGE SCALE GENOMIC DNA]</scope>
    <source>
        <strain evidence="6">JIC</strain>
    </source>
</reference>
<keyword evidence="3" id="KW-0713">Self-incompatibility</keyword>
<name>A0AAW1LJD0_SAPOF</name>